<organism evidence="2 3">
    <name type="scientific">Paramecium octaurelia</name>
    <dbReference type="NCBI Taxonomy" id="43137"/>
    <lineage>
        <taxon>Eukaryota</taxon>
        <taxon>Sar</taxon>
        <taxon>Alveolata</taxon>
        <taxon>Ciliophora</taxon>
        <taxon>Intramacronucleata</taxon>
        <taxon>Oligohymenophorea</taxon>
        <taxon>Peniculida</taxon>
        <taxon>Parameciidae</taxon>
        <taxon>Paramecium</taxon>
    </lineage>
</organism>
<evidence type="ECO:0000313" key="3">
    <source>
        <dbReference type="Proteomes" id="UP000683925"/>
    </source>
</evidence>
<gene>
    <name evidence="2" type="ORF">POCTA_138.1.T0880234</name>
</gene>
<dbReference type="AlphaFoldDB" id="A0A8S1WCM5"/>
<sequence>MQEKIQEEIEELKKDIQRLGTKNAEGKYVVKFGVLFNDEKTQQYYEQNVLDFQGQMLLKGAHDNVDIILK</sequence>
<name>A0A8S1WCM5_PAROT</name>
<dbReference type="EMBL" id="CAJJDP010000087">
    <property type="protein sequence ID" value="CAD8186823.1"/>
    <property type="molecule type" value="Genomic_DNA"/>
</dbReference>
<dbReference type="PANTHER" id="PTHR46334:SF1">
    <property type="entry name" value="COSTARS FAMILY PROTEIN ABRACL"/>
    <property type="match status" value="1"/>
</dbReference>
<proteinExistence type="predicted"/>
<dbReference type="GO" id="GO:0032970">
    <property type="term" value="P:regulation of actin filament-based process"/>
    <property type="evidence" value="ECO:0007669"/>
    <property type="project" value="TreeGrafter"/>
</dbReference>
<accession>A0A8S1WCM5</accession>
<dbReference type="InterPro" id="IPR027817">
    <property type="entry name" value="Costars_dom"/>
</dbReference>
<evidence type="ECO:0000259" key="1">
    <source>
        <dbReference type="SMART" id="SM01283"/>
    </source>
</evidence>
<dbReference type="SMART" id="SM01283">
    <property type="entry name" value="Costars"/>
    <property type="match status" value="1"/>
</dbReference>
<dbReference type="OrthoDB" id="311232at2759"/>
<evidence type="ECO:0000313" key="2">
    <source>
        <dbReference type="EMBL" id="CAD8186823.1"/>
    </source>
</evidence>
<dbReference type="PANTHER" id="PTHR46334">
    <property type="entry name" value="COSTARS FAMILY PROTEIN ABRACL"/>
    <property type="match status" value="1"/>
</dbReference>
<dbReference type="InterPro" id="IPR044302">
    <property type="entry name" value="Costars"/>
</dbReference>
<reference evidence="2" key="1">
    <citation type="submission" date="2021-01" db="EMBL/GenBank/DDBJ databases">
        <authorList>
            <consortium name="Genoscope - CEA"/>
            <person name="William W."/>
        </authorList>
    </citation>
    <scope>NUCLEOTIDE SEQUENCE</scope>
</reference>
<dbReference type="Pfam" id="PF14705">
    <property type="entry name" value="Costars"/>
    <property type="match status" value="1"/>
</dbReference>
<comment type="caution">
    <text evidence="2">The sequence shown here is derived from an EMBL/GenBank/DDBJ whole genome shotgun (WGS) entry which is preliminary data.</text>
</comment>
<feature type="domain" description="Costars" evidence="1">
    <location>
        <begin position="3"/>
        <end position="70"/>
    </location>
</feature>
<dbReference type="Proteomes" id="UP000683925">
    <property type="component" value="Unassembled WGS sequence"/>
</dbReference>
<protein>
    <recommendedName>
        <fullName evidence="1">Costars domain-containing protein</fullName>
    </recommendedName>
</protein>
<keyword evidence="3" id="KW-1185">Reference proteome</keyword>